<accession>A0ABN9YBJ5</accession>
<name>A0ABN9YBJ5_9DINO</name>
<protein>
    <submittedName>
        <fullName evidence="2">Uncharacterized protein</fullName>
    </submittedName>
</protein>
<dbReference type="Proteomes" id="UP001189429">
    <property type="component" value="Unassembled WGS sequence"/>
</dbReference>
<gene>
    <name evidence="2" type="ORF">PCOR1329_LOCUS84151</name>
</gene>
<feature type="region of interest" description="Disordered" evidence="1">
    <location>
        <begin position="1"/>
        <end position="24"/>
    </location>
</feature>
<reference evidence="2" key="1">
    <citation type="submission" date="2023-10" db="EMBL/GenBank/DDBJ databases">
        <authorList>
            <person name="Chen Y."/>
            <person name="Shah S."/>
            <person name="Dougan E. K."/>
            <person name="Thang M."/>
            <person name="Chan C."/>
        </authorList>
    </citation>
    <scope>NUCLEOTIDE SEQUENCE [LARGE SCALE GENOMIC DNA]</scope>
</reference>
<organism evidence="2 3">
    <name type="scientific">Prorocentrum cordatum</name>
    <dbReference type="NCBI Taxonomy" id="2364126"/>
    <lineage>
        <taxon>Eukaryota</taxon>
        <taxon>Sar</taxon>
        <taxon>Alveolata</taxon>
        <taxon>Dinophyceae</taxon>
        <taxon>Prorocentrales</taxon>
        <taxon>Prorocentraceae</taxon>
        <taxon>Prorocentrum</taxon>
    </lineage>
</organism>
<feature type="non-terminal residue" evidence="2">
    <location>
        <position position="1"/>
    </location>
</feature>
<sequence length="128" mass="12898">SLPLPPSPPPRRDGGGAGTAAAAGGPVAACGGRVVVGVLAGVVGATGLRPPAPRADGRAVLRVGRAVQPQEVWERLLPDGAARSTVSREHFELAGGPGERLLLAGTSAWAGRTSTACWCTARPWPRVP</sequence>
<evidence type="ECO:0000256" key="1">
    <source>
        <dbReference type="SAM" id="MobiDB-lite"/>
    </source>
</evidence>
<proteinExistence type="predicted"/>
<dbReference type="EMBL" id="CAUYUJ010022273">
    <property type="protein sequence ID" value="CAK0909836.1"/>
    <property type="molecule type" value="Genomic_DNA"/>
</dbReference>
<evidence type="ECO:0000313" key="2">
    <source>
        <dbReference type="EMBL" id="CAK0909836.1"/>
    </source>
</evidence>
<evidence type="ECO:0000313" key="3">
    <source>
        <dbReference type="Proteomes" id="UP001189429"/>
    </source>
</evidence>
<keyword evidence="3" id="KW-1185">Reference proteome</keyword>
<comment type="caution">
    <text evidence="2">The sequence shown here is derived from an EMBL/GenBank/DDBJ whole genome shotgun (WGS) entry which is preliminary data.</text>
</comment>